<evidence type="ECO:0000256" key="6">
    <source>
        <dbReference type="ARBA" id="ARBA00023136"/>
    </source>
</evidence>
<dbReference type="InterPro" id="IPR000531">
    <property type="entry name" value="Beta-barrel_TonB"/>
</dbReference>
<dbReference type="Proteomes" id="UP001595615">
    <property type="component" value="Unassembled WGS sequence"/>
</dbReference>
<keyword evidence="13" id="KW-0675">Receptor</keyword>
<evidence type="ECO:0000256" key="5">
    <source>
        <dbReference type="ARBA" id="ARBA00023077"/>
    </source>
</evidence>
<evidence type="ECO:0000259" key="11">
    <source>
        <dbReference type="Pfam" id="PF00593"/>
    </source>
</evidence>
<feature type="chain" id="PRO_5045613016" evidence="10">
    <location>
        <begin position="25"/>
        <end position="821"/>
    </location>
</feature>
<dbReference type="PANTHER" id="PTHR47234">
    <property type="match status" value="1"/>
</dbReference>
<evidence type="ECO:0000313" key="13">
    <source>
        <dbReference type="EMBL" id="MFC3710972.1"/>
    </source>
</evidence>
<keyword evidence="5 9" id="KW-0798">TonB box</keyword>
<dbReference type="Gene3D" id="2.40.170.20">
    <property type="entry name" value="TonB-dependent receptor, beta-barrel domain"/>
    <property type="match status" value="1"/>
</dbReference>
<keyword evidence="7 8" id="KW-0998">Cell outer membrane</keyword>
<comment type="similarity">
    <text evidence="8 9">Belongs to the TonB-dependent receptor family.</text>
</comment>
<evidence type="ECO:0000256" key="1">
    <source>
        <dbReference type="ARBA" id="ARBA00004571"/>
    </source>
</evidence>
<dbReference type="InterPro" id="IPR039426">
    <property type="entry name" value="TonB-dep_rcpt-like"/>
</dbReference>
<evidence type="ECO:0000256" key="9">
    <source>
        <dbReference type="RuleBase" id="RU003357"/>
    </source>
</evidence>
<accession>A0ABV7X6X9</accession>
<dbReference type="PROSITE" id="PS52016">
    <property type="entry name" value="TONB_DEPENDENT_REC_3"/>
    <property type="match status" value="1"/>
</dbReference>
<evidence type="ECO:0000313" key="14">
    <source>
        <dbReference type="Proteomes" id="UP001595615"/>
    </source>
</evidence>
<name>A0ABV7X6X9_9SPHN</name>
<proteinExistence type="inferred from homology"/>
<dbReference type="PANTHER" id="PTHR47234:SF3">
    <property type="entry name" value="SECRETIN_TONB SHORT N-TERMINAL DOMAIN-CONTAINING PROTEIN"/>
    <property type="match status" value="1"/>
</dbReference>
<comment type="subcellular location">
    <subcellularLocation>
        <location evidence="1 8">Cell outer membrane</location>
        <topology evidence="1 8">Multi-pass membrane protein</topology>
    </subcellularLocation>
</comment>
<feature type="domain" description="TonB-dependent receptor-like beta-barrel" evidence="11">
    <location>
        <begin position="351"/>
        <end position="781"/>
    </location>
</feature>
<evidence type="ECO:0000259" key="12">
    <source>
        <dbReference type="Pfam" id="PF07715"/>
    </source>
</evidence>
<evidence type="ECO:0000256" key="8">
    <source>
        <dbReference type="PROSITE-ProRule" id="PRU01360"/>
    </source>
</evidence>
<organism evidence="13 14">
    <name type="scientific">Sphingoaurantiacus capsulatus</name>
    <dbReference type="NCBI Taxonomy" id="1771310"/>
    <lineage>
        <taxon>Bacteria</taxon>
        <taxon>Pseudomonadati</taxon>
        <taxon>Pseudomonadota</taxon>
        <taxon>Alphaproteobacteria</taxon>
        <taxon>Sphingomonadales</taxon>
        <taxon>Sphingosinicellaceae</taxon>
        <taxon>Sphingoaurantiacus</taxon>
    </lineage>
</organism>
<dbReference type="Gene3D" id="2.170.130.10">
    <property type="entry name" value="TonB-dependent receptor, plug domain"/>
    <property type="match status" value="1"/>
</dbReference>
<keyword evidence="3 8" id="KW-1134">Transmembrane beta strand</keyword>
<evidence type="ECO:0000256" key="3">
    <source>
        <dbReference type="ARBA" id="ARBA00022452"/>
    </source>
</evidence>
<keyword evidence="14" id="KW-1185">Reference proteome</keyword>
<dbReference type="InterPro" id="IPR037066">
    <property type="entry name" value="Plug_dom_sf"/>
</dbReference>
<feature type="signal peptide" evidence="10">
    <location>
        <begin position="1"/>
        <end position="24"/>
    </location>
</feature>
<sequence length="821" mass="87851">MKSWISRVVLPSVLTVVGVAEAHAQTAADAAAPTQVAMNDSDAEDIIVLGSRRRDRTIADSPVAIDVIQPEVVTTTGYTDVNDALRTLVPAFNAQRLPLNDGSSFVRPITLRASPSDHVLLLLNKKRRHRSAIVQIGTGHATTSGSQGQDFNVIPTIALSRIEVLRDGASAQYGSDAIAGVINLELKEDTEGGSIIAHMGQYYKGDGDTYDVQGNFGLPLWDSGFMNISAQYTDQKKTFRGGQPNGAAALRASGQAGVPKFPAELGEPDYTSFKTVLNAGLDLGGDAEAYFFANYMTTDSTVGFSYRQSRAAGGFPAHATFGNSAFDGTAAHPEIFDLTRIYPGGFVPQFTGDLTDLGLVGGFRDTNGPLTWDVSARLGKSKVDYTIANTINPSLGVRSPTVFKPGSLEQKEVQLDGEVGYTSDVGFASDLLVFGGVSYRKETYTIGAGDLASYTAGPLRDLPVGSNGFQGFSPNIAGAFDSSSYAIFAEADTDPVEGWNIALAARYEDYKEFGDNLSAKAATRFELSDMFAIRGSVSTGFRAPAAGQVFGTSQTSQIDRITNNFILDAVLIPGSPAAQIFGSAPLKPETSFNKSAGLVFQPGNGLLATLDFYQIDVDDRLLLTPSVTTTPAQRAALAALGFPNGASVQQVRYFQNKLDTRVRGFDFVTTYGFEWGGGNKTDLSLALNYNEQHLKSNPQGFYTVAQVIEFEEGTPNWRGNASVTNKIGDFNLMVRGTYYGSWKRLDGAANFLPRKAVVIWDAEIGYDVSEQFGLAVGARNVFDKYPPGRGPGLAANGIVLDNHSVFGLSGGYYYLSGKLRF</sequence>
<keyword evidence="4 8" id="KW-0812">Transmembrane</keyword>
<protein>
    <submittedName>
        <fullName evidence="13">TonB-dependent receptor plug domain-containing protein</fullName>
    </submittedName>
</protein>
<evidence type="ECO:0000256" key="2">
    <source>
        <dbReference type="ARBA" id="ARBA00022448"/>
    </source>
</evidence>
<gene>
    <name evidence="13" type="ORF">ACFOMD_00195</name>
</gene>
<keyword evidence="2 8" id="KW-0813">Transport</keyword>
<comment type="caution">
    <text evidence="13">The sequence shown here is derived from an EMBL/GenBank/DDBJ whole genome shotgun (WGS) entry which is preliminary data.</text>
</comment>
<evidence type="ECO:0000256" key="7">
    <source>
        <dbReference type="ARBA" id="ARBA00023237"/>
    </source>
</evidence>
<reference evidence="14" key="1">
    <citation type="journal article" date="2019" name="Int. J. Syst. Evol. Microbiol.">
        <title>The Global Catalogue of Microorganisms (GCM) 10K type strain sequencing project: providing services to taxonomists for standard genome sequencing and annotation.</title>
        <authorList>
            <consortium name="The Broad Institute Genomics Platform"/>
            <consortium name="The Broad Institute Genome Sequencing Center for Infectious Disease"/>
            <person name="Wu L."/>
            <person name="Ma J."/>
        </authorList>
    </citation>
    <scope>NUCLEOTIDE SEQUENCE [LARGE SCALE GENOMIC DNA]</scope>
    <source>
        <strain evidence="14">KCTC 42644</strain>
    </source>
</reference>
<evidence type="ECO:0000256" key="4">
    <source>
        <dbReference type="ARBA" id="ARBA00022692"/>
    </source>
</evidence>
<dbReference type="Pfam" id="PF00593">
    <property type="entry name" value="TonB_dep_Rec_b-barrel"/>
    <property type="match status" value="1"/>
</dbReference>
<dbReference type="Pfam" id="PF07715">
    <property type="entry name" value="Plug"/>
    <property type="match status" value="1"/>
</dbReference>
<dbReference type="EMBL" id="JBHRXV010000001">
    <property type="protein sequence ID" value="MFC3710972.1"/>
    <property type="molecule type" value="Genomic_DNA"/>
</dbReference>
<dbReference type="SUPFAM" id="SSF56935">
    <property type="entry name" value="Porins"/>
    <property type="match status" value="1"/>
</dbReference>
<feature type="domain" description="TonB-dependent receptor plug" evidence="12">
    <location>
        <begin position="59"/>
        <end position="181"/>
    </location>
</feature>
<dbReference type="InterPro" id="IPR012910">
    <property type="entry name" value="Plug_dom"/>
</dbReference>
<evidence type="ECO:0000256" key="10">
    <source>
        <dbReference type="SAM" id="SignalP"/>
    </source>
</evidence>
<keyword evidence="10" id="KW-0732">Signal</keyword>
<dbReference type="InterPro" id="IPR036942">
    <property type="entry name" value="Beta-barrel_TonB_sf"/>
</dbReference>
<keyword evidence="6 8" id="KW-0472">Membrane</keyword>
<dbReference type="RefSeq" id="WP_380854995.1">
    <property type="nucleotide sequence ID" value="NZ_JBHRXV010000001.1"/>
</dbReference>